<keyword evidence="2" id="KW-0812">Transmembrane</keyword>
<dbReference type="Proteomes" id="UP001274830">
    <property type="component" value="Unassembled WGS sequence"/>
</dbReference>
<keyword evidence="2" id="KW-1133">Transmembrane helix</keyword>
<gene>
    <name evidence="3" type="ORF">LTR78_003057</name>
</gene>
<feature type="region of interest" description="Disordered" evidence="1">
    <location>
        <begin position="1"/>
        <end position="30"/>
    </location>
</feature>
<evidence type="ECO:0000313" key="4">
    <source>
        <dbReference type="Proteomes" id="UP001274830"/>
    </source>
</evidence>
<dbReference type="AlphaFoldDB" id="A0AAE0WS64"/>
<comment type="caution">
    <text evidence="3">The sequence shown here is derived from an EMBL/GenBank/DDBJ whole genome shotgun (WGS) entry which is preliminary data.</text>
</comment>
<name>A0AAE0WS64_9PEZI</name>
<sequence length="179" mass="20042">MSTEQTSNGPTLWSVLASSGAPTTRPTPTPQQRSVLAVLMVIWTIWSGILSLRYSAIQTCASLIAVEERSAYCDKIVKGGVTPPPKDKRDSGKLFAIPFNAKLFPIPFNATSLTGQASNYAMMVNWDQPDIYTELCHLMGKAWICGIFCYFFVTKAIPWLESKYSRRIAKRARTRRKKD</sequence>
<proteinExistence type="predicted"/>
<reference evidence="3" key="1">
    <citation type="submission" date="2023-07" db="EMBL/GenBank/DDBJ databases">
        <title>Black Yeasts Isolated from many extreme environments.</title>
        <authorList>
            <person name="Coleine C."/>
            <person name="Stajich J.E."/>
            <person name="Selbmann L."/>
        </authorList>
    </citation>
    <scope>NUCLEOTIDE SEQUENCE</scope>
    <source>
        <strain evidence="3">CCFEE 5485</strain>
    </source>
</reference>
<evidence type="ECO:0000256" key="2">
    <source>
        <dbReference type="SAM" id="Phobius"/>
    </source>
</evidence>
<dbReference type="EMBL" id="JAUTXT010000008">
    <property type="protein sequence ID" value="KAK3676853.1"/>
    <property type="molecule type" value="Genomic_DNA"/>
</dbReference>
<evidence type="ECO:0000313" key="3">
    <source>
        <dbReference type="EMBL" id="KAK3676853.1"/>
    </source>
</evidence>
<accession>A0AAE0WS64</accession>
<keyword evidence="4" id="KW-1185">Reference proteome</keyword>
<keyword evidence="2" id="KW-0472">Membrane</keyword>
<feature type="compositionally biased region" description="Polar residues" evidence="1">
    <location>
        <begin position="1"/>
        <end position="21"/>
    </location>
</feature>
<feature type="transmembrane region" description="Helical" evidence="2">
    <location>
        <begin position="35"/>
        <end position="54"/>
    </location>
</feature>
<evidence type="ECO:0000256" key="1">
    <source>
        <dbReference type="SAM" id="MobiDB-lite"/>
    </source>
</evidence>
<organism evidence="3 4">
    <name type="scientific">Recurvomyces mirabilis</name>
    <dbReference type="NCBI Taxonomy" id="574656"/>
    <lineage>
        <taxon>Eukaryota</taxon>
        <taxon>Fungi</taxon>
        <taxon>Dikarya</taxon>
        <taxon>Ascomycota</taxon>
        <taxon>Pezizomycotina</taxon>
        <taxon>Dothideomycetes</taxon>
        <taxon>Dothideomycetidae</taxon>
        <taxon>Mycosphaerellales</taxon>
        <taxon>Teratosphaeriaceae</taxon>
        <taxon>Recurvomyces</taxon>
    </lineage>
</organism>
<protein>
    <submittedName>
        <fullName evidence="3">Uncharacterized protein</fullName>
    </submittedName>
</protein>